<sequence length="267" mass="29513">MGSDATLSTLFGPSDPPPVGELAGADDSPFFLVCDHAGNAVPAILEGLGLPQAERERHIAIDRGALAVAKNLAARLQAPLVYQRYSRLVIDCNRKPEAGDSIPAVSDATEVPANQGLDPAARQVRHDAILKPYHDRIRALLDARAEAGRPTLFVSVHSFTPELRARPLERPWDLGLCWGDDRRFNDLVLAALEEQATDLRLGRNEPYGVDMVNDYSIPVHAEGRGLPYVEFEMRQDHLEDAAAPERWAERLERALRLAAERFFKQEG</sequence>
<dbReference type="RefSeq" id="WP_275819237.1">
    <property type="nucleotide sequence ID" value="NZ_JARHUD010000001.1"/>
</dbReference>
<comment type="caution">
    <text evidence="1">The sequence shown here is derived from an EMBL/GenBank/DDBJ whole genome shotgun (WGS) entry which is preliminary data.</text>
</comment>
<name>A0ABT5YI40_9PROT</name>
<evidence type="ECO:0000313" key="1">
    <source>
        <dbReference type="EMBL" id="MDF2094610.1"/>
    </source>
</evidence>
<protein>
    <submittedName>
        <fullName evidence="1">N-formylglutamate amidohydrolase</fullName>
    </submittedName>
</protein>
<dbReference type="Gene3D" id="3.40.630.40">
    <property type="entry name" value="Zn-dependent exopeptidases"/>
    <property type="match status" value="1"/>
</dbReference>
<dbReference type="InterPro" id="IPR007709">
    <property type="entry name" value="N-FG_amidohydro"/>
</dbReference>
<organism evidence="1 2">
    <name type="scientific">Aquibaculum arenosum</name>
    <dbReference type="NCBI Taxonomy" id="3032591"/>
    <lineage>
        <taxon>Bacteria</taxon>
        <taxon>Pseudomonadati</taxon>
        <taxon>Pseudomonadota</taxon>
        <taxon>Alphaproteobacteria</taxon>
        <taxon>Rhodospirillales</taxon>
        <taxon>Rhodovibrionaceae</taxon>
        <taxon>Aquibaculum</taxon>
    </lineage>
</organism>
<reference evidence="1 2" key="1">
    <citation type="submission" date="2023-03" db="EMBL/GenBank/DDBJ databases">
        <title>Fodinicurvata sp. CAU 1616 isolated from sea sendiment.</title>
        <authorList>
            <person name="Kim W."/>
        </authorList>
    </citation>
    <scope>NUCLEOTIDE SEQUENCE [LARGE SCALE GENOMIC DNA]</scope>
    <source>
        <strain evidence="1 2">CAU 1616</strain>
    </source>
</reference>
<dbReference type="EMBL" id="JARHUD010000001">
    <property type="protein sequence ID" value="MDF2094610.1"/>
    <property type="molecule type" value="Genomic_DNA"/>
</dbReference>
<accession>A0ABT5YI40</accession>
<evidence type="ECO:0000313" key="2">
    <source>
        <dbReference type="Proteomes" id="UP001215503"/>
    </source>
</evidence>
<dbReference type="SUPFAM" id="SSF53187">
    <property type="entry name" value="Zn-dependent exopeptidases"/>
    <property type="match status" value="1"/>
</dbReference>
<dbReference type="Pfam" id="PF05013">
    <property type="entry name" value="FGase"/>
    <property type="match status" value="1"/>
</dbReference>
<dbReference type="PIRSF" id="PIRSF029730">
    <property type="entry name" value="UCP029730"/>
    <property type="match status" value="1"/>
</dbReference>
<proteinExistence type="predicted"/>
<keyword evidence="2" id="KW-1185">Reference proteome</keyword>
<dbReference type="InterPro" id="IPR011227">
    <property type="entry name" value="UCP029730"/>
</dbReference>
<gene>
    <name evidence="1" type="ORF">P2G67_01310</name>
</gene>
<dbReference type="Proteomes" id="UP001215503">
    <property type="component" value="Unassembled WGS sequence"/>
</dbReference>